<proteinExistence type="predicted"/>
<comment type="caution">
    <text evidence="1">The sequence shown here is derived from an EMBL/GenBank/DDBJ whole genome shotgun (WGS) entry which is preliminary data.</text>
</comment>
<keyword evidence="2" id="KW-1185">Reference proteome</keyword>
<evidence type="ECO:0008006" key="3">
    <source>
        <dbReference type="Google" id="ProtNLM"/>
    </source>
</evidence>
<reference evidence="1 2" key="1">
    <citation type="submission" date="2024-02" db="EMBL/GenBank/DDBJ databases">
        <authorList>
            <person name="Chen Y."/>
            <person name="Shah S."/>
            <person name="Dougan E. K."/>
            <person name="Thang M."/>
            <person name="Chan C."/>
        </authorList>
    </citation>
    <scope>NUCLEOTIDE SEQUENCE [LARGE SCALE GENOMIC DNA]</scope>
</reference>
<name>A0ABP0LQK5_9DINO</name>
<dbReference type="Proteomes" id="UP001642464">
    <property type="component" value="Unassembled WGS sequence"/>
</dbReference>
<sequence length="831" mass="90477">MGSAVVSYVRTGDGRFGGYLAFCPPAIDFASSYLAELYAMLGACKWAYDLLVRQRSLHGLRPQISTFFDSTGTEQQATMKFIELLLCEMLSGVYTISLPCWQLHLNHFAFKVSSANILTGGPAAEGRSLGALCNPRLEGILRQAAGAGTLPLGLQETCLRWSGSRIVEDYYFFQAAAHNGLAQSSQPMLAPLELSQWLDYALFPLAWGCKTSYVDDKFDPALGTLDHSAVSAEMVFAGKPVLEQNVIHRAAHRQRLSSAALSATQPLSLSGRYSASSRGLCSGVLFIDLAQAYHRLVRSLSVGLGDKSLRDLDACTAALDPAARLAFAQKAVGPSLLEELFDGQATLLLLQEIYVDTFFHLRRDVGQLTKTGRGSRGMVVNLVPTKTCAVLTFKGRGAPAARIEHLVEAGGCAVSDELFGDFWLPFAASYKHLGSAFATEGDLSQEIAQRIGTASSALVSLRRSLVGNRKLARSTRCSLVEALICSRLLFGAGSWHALPARLLQRLQSFLTKVLREAVDEQFWRVGDGRTIRSDGQLYGDFLLQTVRMRLCYAASVFSVGSPALIQALQAEKTHCADSWLSALDADLACWSMPRENTHLNGTWPVTRSAALASAALEQWRDAYPRGPGEASHTAWDDGEAGAFVEQAYEALCADVDALQWLRRCEALERLLTLPTPDVGSATWLQVDRQRASRIPPRSGGEKRCARLGMRRPFAEQDFFAAEFSPDLVRVPPVGGQDGGLWLLRMARSYEEMRQLCQGSAFALQSSLEADGKFCTEEMKMYSPALSAAFAQGVFDGLSKMVSHGLAEEVSLPSDLAVWARSIQEMCAAIDP</sequence>
<protein>
    <recommendedName>
        <fullName evidence="3">Spindle pole body component</fullName>
    </recommendedName>
</protein>
<gene>
    <name evidence="1" type="ORF">SCF082_LOCUS23774</name>
</gene>
<evidence type="ECO:0000313" key="2">
    <source>
        <dbReference type="Proteomes" id="UP001642464"/>
    </source>
</evidence>
<dbReference type="EMBL" id="CAXAMM010017391">
    <property type="protein sequence ID" value="CAK9041061.1"/>
    <property type="molecule type" value="Genomic_DNA"/>
</dbReference>
<organism evidence="1 2">
    <name type="scientific">Durusdinium trenchii</name>
    <dbReference type="NCBI Taxonomy" id="1381693"/>
    <lineage>
        <taxon>Eukaryota</taxon>
        <taxon>Sar</taxon>
        <taxon>Alveolata</taxon>
        <taxon>Dinophyceae</taxon>
        <taxon>Suessiales</taxon>
        <taxon>Symbiodiniaceae</taxon>
        <taxon>Durusdinium</taxon>
    </lineage>
</organism>
<evidence type="ECO:0000313" key="1">
    <source>
        <dbReference type="EMBL" id="CAK9041061.1"/>
    </source>
</evidence>
<accession>A0ABP0LQK5</accession>